<proteinExistence type="predicted"/>
<sequence>MFDKLGNLGGMFGQKDEGHPLATARGLKKIIDDIPRDNAFRALDEVVGWIESLRGANDFPAERLFETVRQLDDVAQPHLRRLAREYLNTARLTRSDEKRLWTINHGFWLQLAEAYESCLKIVEQKTKRGNWSKQALPMLAARLINALSELIKWEQFHYGPSPELVWRRMGQAFLVAEEHGVASKAVPSLGGRPGMTSPQAEYIRAVAFQAASMDSLLPLEIELAERLIEHFLGSFVFTAVAQVDSVYWVDLVLAEAPQRLARMPTEARPTQRFFKPAGAQAQFKALLTELECGGEFPSEISLGGQFAPRVLIPVLQHLVAYLAPVPPQRSHDRHRVKHRISVLNGLINAFVVFSSEFGGRPTGLQIESWVVENVSRGGFGAQVDSNLGEWMKVGVLLAIQPEGGENWLLGIVRRYHRESDKEARIGIQTLATKASAIECRPRTASSYGAAATLPALLIEEGSQAGEVRLVLPAHSFDLRENLEYQINNRRFLLTPVAQVELTADYEVARYRQTADN</sequence>
<evidence type="ECO:0000313" key="2">
    <source>
        <dbReference type="Proteomes" id="UP000739411"/>
    </source>
</evidence>
<name>A0A935K1U8_9RHOO</name>
<comment type="caution">
    <text evidence="1">The sequence shown here is derived from an EMBL/GenBank/DDBJ whole genome shotgun (WGS) entry which is preliminary data.</text>
</comment>
<protein>
    <recommendedName>
        <fullName evidence="3">PilZ domain-containing protein</fullName>
    </recommendedName>
</protein>
<dbReference type="Proteomes" id="UP000739411">
    <property type="component" value="Unassembled WGS sequence"/>
</dbReference>
<evidence type="ECO:0008006" key="3">
    <source>
        <dbReference type="Google" id="ProtNLM"/>
    </source>
</evidence>
<reference evidence="1 2" key="1">
    <citation type="submission" date="2020-10" db="EMBL/GenBank/DDBJ databases">
        <title>Connecting structure to function with the recovery of over 1000 high-quality activated sludge metagenome-assembled genomes encoding full-length rRNA genes using long-read sequencing.</title>
        <authorList>
            <person name="Singleton C.M."/>
            <person name="Petriglieri F."/>
            <person name="Kristensen J.M."/>
            <person name="Kirkegaard R.H."/>
            <person name="Michaelsen T.Y."/>
            <person name="Andersen M.H."/>
            <person name="Karst S.M."/>
            <person name="Dueholm M.S."/>
            <person name="Nielsen P.H."/>
            <person name="Albertsen M."/>
        </authorList>
    </citation>
    <scope>NUCLEOTIDE SEQUENCE [LARGE SCALE GENOMIC DNA]</scope>
    <source>
        <strain evidence="1">EsbW_18-Q3-R4-48_BATAC.463</strain>
    </source>
</reference>
<dbReference type="EMBL" id="JADJMS010000015">
    <property type="protein sequence ID" value="MBK7415034.1"/>
    <property type="molecule type" value="Genomic_DNA"/>
</dbReference>
<dbReference type="AlphaFoldDB" id="A0A935K1U8"/>
<gene>
    <name evidence="1" type="ORF">IPJ38_07850</name>
</gene>
<accession>A0A935K1U8</accession>
<evidence type="ECO:0000313" key="1">
    <source>
        <dbReference type="EMBL" id="MBK7415034.1"/>
    </source>
</evidence>
<organism evidence="1 2">
    <name type="scientific">Candidatus Dechloromonas phosphorivorans</name>
    <dbReference type="NCBI Taxonomy" id="2899244"/>
    <lineage>
        <taxon>Bacteria</taxon>
        <taxon>Pseudomonadati</taxon>
        <taxon>Pseudomonadota</taxon>
        <taxon>Betaproteobacteria</taxon>
        <taxon>Rhodocyclales</taxon>
        <taxon>Azonexaceae</taxon>
        <taxon>Dechloromonas</taxon>
    </lineage>
</organism>